<keyword evidence="5" id="KW-1185">Reference proteome</keyword>
<organism evidence="4 5">
    <name type="scientific">Prorocentrum cordatum</name>
    <dbReference type="NCBI Taxonomy" id="2364126"/>
    <lineage>
        <taxon>Eukaryota</taxon>
        <taxon>Sar</taxon>
        <taxon>Alveolata</taxon>
        <taxon>Dinophyceae</taxon>
        <taxon>Prorocentrales</taxon>
        <taxon>Prorocentraceae</taxon>
        <taxon>Prorocentrum</taxon>
    </lineage>
</organism>
<name>A0ABN9TPS8_9DINO</name>
<evidence type="ECO:0000259" key="3">
    <source>
        <dbReference type="Pfam" id="PF18922"/>
    </source>
</evidence>
<evidence type="ECO:0000256" key="1">
    <source>
        <dbReference type="SAM" id="Coils"/>
    </source>
</evidence>
<evidence type="ECO:0000313" key="4">
    <source>
        <dbReference type="EMBL" id="CAK0847786.1"/>
    </source>
</evidence>
<keyword evidence="1" id="KW-0175">Coiled coil</keyword>
<reference evidence="4" key="1">
    <citation type="submission" date="2023-10" db="EMBL/GenBank/DDBJ databases">
        <authorList>
            <person name="Chen Y."/>
            <person name="Shah S."/>
            <person name="Dougan E. K."/>
            <person name="Thang M."/>
            <person name="Chan C."/>
        </authorList>
    </citation>
    <scope>NUCLEOTIDE SEQUENCE [LARGE SCALE GENOMIC DNA]</scope>
</reference>
<gene>
    <name evidence="4" type="ORF">PCOR1329_LOCUS40906</name>
</gene>
<feature type="domain" description="DUF5672" evidence="3">
    <location>
        <begin position="290"/>
        <end position="347"/>
    </location>
</feature>
<feature type="region of interest" description="Disordered" evidence="2">
    <location>
        <begin position="138"/>
        <end position="199"/>
    </location>
</feature>
<comment type="caution">
    <text evidence="4">The sequence shown here is derived from an EMBL/GenBank/DDBJ whole genome shotgun (WGS) entry which is preliminary data.</text>
</comment>
<dbReference type="EMBL" id="CAUYUJ010014930">
    <property type="protein sequence ID" value="CAK0847786.1"/>
    <property type="molecule type" value="Genomic_DNA"/>
</dbReference>
<accession>A0ABN9TPS8</accession>
<dbReference type="Pfam" id="PF18922">
    <property type="entry name" value="DUF5672"/>
    <property type="match status" value="1"/>
</dbReference>
<proteinExistence type="predicted"/>
<feature type="region of interest" description="Disordered" evidence="2">
    <location>
        <begin position="1"/>
        <end position="23"/>
    </location>
</feature>
<sequence>MRPGGRPESDGAGADPSRRAPALAAVRQQLAAAAEGLRGLERCIDGGSGRALDAAAEALGLHDLQAQLEAERDAASAKAEQLASDKDELLKARAKLESELREARSELQETQRLLRHGALAGRRLADEDLAREARAAWSAGGAQGLAPSPGRRWREPEVRQLERRGLRERAYGVAEPGAAPGPRKPLSRHGPAAQPLRRRSARAEASWCEWSDTAGRSTDPSAILKKEDQREASLAVWLEDYEKSSAWVDQLSVHPAKDALSKALGNPENVVWAPIYLRGERISELGRIQFSYYLLSMDFWRMIPEAMEHVLIFGDDSIVLKGNGCIDKYADYDYSGAPWHSDLHNIEGTAATGGSASSSGPAASRA</sequence>
<feature type="coiled-coil region" evidence="1">
    <location>
        <begin position="61"/>
        <end position="113"/>
    </location>
</feature>
<feature type="compositionally biased region" description="Basic and acidic residues" evidence="2">
    <location>
        <begin position="152"/>
        <end position="170"/>
    </location>
</feature>
<protein>
    <recommendedName>
        <fullName evidence="3">DUF5672 domain-containing protein</fullName>
    </recommendedName>
</protein>
<evidence type="ECO:0000256" key="2">
    <source>
        <dbReference type="SAM" id="MobiDB-lite"/>
    </source>
</evidence>
<dbReference type="InterPro" id="IPR043729">
    <property type="entry name" value="DUF5672"/>
</dbReference>
<dbReference type="Proteomes" id="UP001189429">
    <property type="component" value="Unassembled WGS sequence"/>
</dbReference>
<evidence type="ECO:0000313" key="5">
    <source>
        <dbReference type="Proteomes" id="UP001189429"/>
    </source>
</evidence>